<evidence type="ECO:0000313" key="1">
    <source>
        <dbReference type="EMBL" id="SVD79998.1"/>
    </source>
</evidence>
<protein>
    <submittedName>
        <fullName evidence="1">Uncharacterized protein</fullName>
    </submittedName>
</protein>
<gene>
    <name evidence="1" type="ORF">METZ01_LOCUS432852</name>
</gene>
<dbReference type="AlphaFoldDB" id="A0A382YBT5"/>
<dbReference type="EMBL" id="UINC01174063">
    <property type="protein sequence ID" value="SVD79998.1"/>
    <property type="molecule type" value="Genomic_DNA"/>
</dbReference>
<name>A0A382YBT5_9ZZZZ</name>
<accession>A0A382YBT5</accession>
<sequence>MEQIIPVNENIEDYFGGYTKKTYKELIEEISTDEIDELYDYGCYLEQLKEKNMSKNVER</sequence>
<organism evidence="1">
    <name type="scientific">marine metagenome</name>
    <dbReference type="NCBI Taxonomy" id="408172"/>
    <lineage>
        <taxon>unclassified sequences</taxon>
        <taxon>metagenomes</taxon>
        <taxon>ecological metagenomes</taxon>
    </lineage>
</organism>
<reference evidence="1" key="1">
    <citation type="submission" date="2018-05" db="EMBL/GenBank/DDBJ databases">
        <authorList>
            <person name="Lanie J.A."/>
            <person name="Ng W.-L."/>
            <person name="Kazmierczak K.M."/>
            <person name="Andrzejewski T.M."/>
            <person name="Davidsen T.M."/>
            <person name="Wayne K.J."/>
            <person name="Tettelin H."/>
            <person name="Glass J.I."/>
            <person name="Rusch D."/>
            <person name="Podicherti R."/>
            <person name="Tsui H.-C.T."/>
            <person name="Winkler M.E."/>
        </authorList>
    </citation>
    <scope>NUCLEOTIDE SEQUENCE</scope>
</reference>
<proteinExistence type="predicted"/>